<gene>
    <name evidence="1" type="ORF">PAECIP111893_04970</name>
</gene>
<dbReference type="Proteomes" id="UP000838686">
    <property type="component" value="Unassembled WGS sequence"/>
</dbReference>
<organism evidence="1 2">
    <name type="scientific">Paenibacillus plantiphilus</name>
    <dbReference type="NCBI Taxonomy" id="2905650"/>
    <lineage>
        <taxon>Bacteria</taxon>
        <taxon>Bacillati</taxon>
        <taxon>Bacillota</taxon>
        <taxon>Bacilli</taxon>
        <taxon>Bacillales</taxon>
        <taxon>Paenibacillaceae</taxon>
        <taxon>Paenibacillus</taxon>
    </lineage>
</organism>
<proteinExistence type="predicted"/>
<sequence length="48" mass="5065">MTKVEGIGSGKRLGSSAVLQKGTIEFDVTGLNVGLYCKSHTVEKVNPD</sequence>
<accession>A0ABN8H0F8</accession>
<protein>
    <submittedName>
        <fullName evidence="1">Uncharacterized protein</fullName>
    </submittedName>
</protein>
<evidence type="ECO:0000313" key="2">
    <source>
        <dbReference type="Proteomes" id="UP000838686"/>
    </source>
</evidence>
<reference evidence="1" key="1">
    <citation type="submission" date="2022-01" db="EMBL/GenBank/DDBJ databases">
        <authorList>
            <person name="Criscuolo A."/>
        </authorList>
    </citation>
    <scope>NUCLEOTIDE SEQUENCE</scope>
    <source>
        <strain evidence="1">CIP111893</strain>
    </source>
</reference>
<comment type="caution">
    <text evidence="1">The sequence shown here is derived from an EMBL/GenBank/DDBJ whole genome shotgun (WGS) entry which is preliminary data.</text>
</comment>
<evidence type="ECO:0000313" key="1">
    <source>
        <dbReference type="EMBL" id="CAH1223385.1"/>
    </source>
</evidence>
<keyword evidence="2" id="KW-1185">Reference proteome</keyword>
<name>A0ABN8H0F8_9BACL</name>
<dbReference type="EMBL" id="CAKMMF010000041">
    <property type="protein sequence ID" value="CAH1223385.1"/>
    <property type="molecule type" value="Genomic_DNA"/>
</dbReference>